<name>A0A9N6WPP1_9CRUS</name>
<dbReference type="SMART" id="SM00338">
    <property type="entry name" value="BRLZ"/>
    <property type="match status" value="1"/>
</dbReference>
<feature type="compositionally biased region" description="Low complexity" evidence="9">
    <location>
        <begin position="110"/>
        <end position="125"/>
    </location>
</feature>
<dbReference type="Gene3D" id="1.20.5.170">
    <property type="match status" value="1"/>
</dbReference>
<accession>A0A9N6WPP1</accession>
<evidence type="ECO:0000259" key="10">
    <source>
        <dbReference type="PROSITE" id="PS50217"/>
    </source>
</evidence>
<protein>
    <submittedName>
        <fullName evidence="11">EOG090X0NUB</fullName>
    </submittedName>
</protein>
<sequence>MESSGQQDEYVSDFDLEHLEEVVKREMLEHRRQAEAYAQHYQQQQQQSAGMQQPQPPPPPPPPAAPTAAEAQAGQQSAPLTKHQLQAPATPPDTPPGQPCSIMSPASPFQQAAAHHSQQLQQVAHPTAPNSAPISGLELIQQHNKGMPDEFLWMRYGANPAAAVAVGVVPQLQSSHQEPLDLRPQGSESPMGPGDPHCVAAPWVHHHHSHHHHHHGLQHPAAAAQQQQHLTAGRRDSYSEASLHLAHLPGCHPVHHHSGSRGGMGSSSASSSADSESGSEMGGSSGGGMVVGLGPNSGGMNNIHGGPMSCGGGGGNDLLDDDQLISLSVRELNKKLNGFPREEVVRLKQKRRTLKNRGYAQNCRSKRMQQRHELESANTVLKGQMQRLQAEFNRVSQERDSYRQKYEAMHRAAAVSAAVQQHHQKSSGSNSSMTSSSSRNNNNNNNGQILPDGSPANYYL</sequence>
<feature type="compositionally biased region" description="Low complexity" evidence="9">
    <location>
        <begin position="413"/>
        <end position="446"/>
    </location>
</feature>
<keyword evidence="6" id="KW-0804">Transcription</keyword>
<gene>
    <name evidence="11" type="primary">EOG090X0NUB</name>
</gene>
<dbReference type="SUPFAM" id="SSF57959">
    <property type="entry name" value="Leucine zipper domain"/>
    <property type="match status" value="1"/>
</dbReference>
<keyword evidence="5" id="KW-0238">DNA-binding</keyword>
<comment type="similarity">
    <text evidence="2">Belongs to the bZIP family. Maf subfamily.</text>
</comment>
<keyword evidence="8" id="KW-0175">Coiled coil</keyword>
<dbReference type="SUPFAM" id="SSF47454">
    <property type="entry name" value="A DNA-binding domain in eukaryotic transcription factors"/>
    <property type="match status" value="1"/>
</dbReference>
<evidence type="ECO:0000256" key="5">
    <source>
        <dbReference type="ARBA" id="ARBA00023125"/>
    </source>
</evidence>
<feature type="compositionally biased region" description="Pro residues" evidence="9">
    <location>
        <begin position="89"/>
        <end position="98"/>
    </location>
</feature>
<dbReference type="InterPro" id="IPR008917">
    <property type="entry name" value="TF_DNA-bd_sf"/>
</dbReference>
<evidence type="ECO:0000256" key="6">
    <source>
        <dbReference type="ARBA" id="ARBA00023163"/>
    </source>
</evidence>
<proteinExistence type="inferred from homology"/>
<feature type="compositionally biased region" description="Pro residues" evidence="9">
    <location>
        <begin position="54"/>
        <end position="65"/>
    </location>
</feature>
<feature type="coiled-coil region" evidence="8">
    <location>
        <begin position="371"/>
        <end position="405"/>
    </location>
</feature>
<evidence type="ECO:0000256" key="9">
    <source>
        <dbReference type="SAM" id="MobiDB-lite"/>
    </source>
</evidence>
<dbReference type="GO" id="GO:0000978">
    <property type="term" value="F:RNA polymerase II cis-regulatory region sequence-specific DNA binding"/>
    <property type="evidence" value="ECO:0007669"/>
    <property type="project" value="TreeGrafter"/>
</dbReference>
<dbReference type="PANTHER" id="PTHR10129">
    <property type="entry name" value="TRANSCRIPTION FACTOR MAF"/>
    <property type="match status" value="1"/>
</dbReference>
<dbReference type="InterPro" id="IPR046347">
    <property type="entry name" value="bZIP_sf"/>
</dbReference>
<dbReference type="InterPro" id="IPR024874">
    <property type="entry name" value="Transcription_factor_Maf_fam"/>
</dbReference>
<feature type="compositionally biased region" description="Gly residues" evidence="9">
    <location>
        <begin position="280"/>
        <end position="289"/>
    </location>
</feature>
<dbReference type="InterPro" id="IPR004827">
    <property type="entry name" value="bZIP"/>
</dbReference>
<dbReference type="GO" id="GO:0005634">
    <property type="term" value="C:nucleus"/>
    <property type="evidence" value="ECO:0007669"/>
    <property type="project" value="UniProtKB-SubCell"/>
</dbReference>
<comment type="subcellular location">
    <subcellularLocation>
        <location evidence="1">Nucleus</location>
    </subcellularLocation>
</comment>
<feature type="region of interest" description="Disordered" evidence="9">
    <location>
        <begin position="175"/>
        <end position="289"/>
    </location>
</feature>
<dbReference type="FunFam" id="1.20.5.170:FF:000011">
    <property type="entry name" value="Transcription factor MafG, putative"/>
    <property type="match status" value="1"/>
</dbReference>
<dbReference type="GO" id="GO:0000981">
    <property type="term" value="F:DNA-binding transcription factor activity, RNA polymerase II-specific"/>
    <property type="evidence" value="ECO:0007669"/>
    <property type="project" value="TreeGrafter"/>
</dbReference>
<dbReference type="InterPro" id="IPR004826">
    <property type="entry name" value="bZIP_Maf"/>
</dbReference>
<evidence type="ECO:0000256" key="7">
    <source>
        <dbReference type="ARBA" id="ARBA00023242"/>
    </source>
</evidence>
<feature type="region of interest" description="Disordered" evidence="9">
    <location>
        <begin position="413"/>
        <end position="460"/>
    </location>
</feature>
<evidence type="ECO:0000256" key="4">
    <source>
        <dbReference type="ARBA" id="ARBA00023015"/>
    </source>
</evidence>
<reference evidence="11" key="1">
    <citation type="submission" date="2021-04" db="EMBL/GenBank/DDBJ databases">
        <authorList>
            <person name="Cornetti L."/>
        </authorList>
    </citation>
    <scope>NUCLEOTIDE SEQUENCE</scope>
</reference>
<evidence type="ECO:0000256" key="3">
    <source>
        <dbReference type="ARBA" id="ARBA00022491"/>
    </source>
</evidence>
<organism evidence="11">
    <name type="scientific">Alona affinis</name>
    <dbReference type="NCBI Taxonomy" id="381656"/>
    <lineage>
        <taxon>Eukaryota</taxon>
        <taxon>Metazoa</taxon>
        <taxon>Ecdysozoa</taxon>
        <taxon>Arthropoda</taxon>
        <taxon>Crustacea</taxon>
        <taxon>Branchiopoda</taxon>
        <taxon>Diplostraca</taxon>
        <taxon>Cladocera</taxon>
        <taxon>Anomopoda</taxon>
        <taxon>Chydoridae</taxon>
        <taxon>Alona</taxon>
    </lineage>
</organism>
<feature type="domain" description="BZIP" evidence="10">
    <location>
        <begin position="346"/>
        <end position="409"/>
    </location>
</feature>
<feature type="compositionally biased region" description="Low complexity" evidence="9">
    <location>
        <begin position="266"/>
        <end position="279"/>
    </location>
</feature>
<evidence type="ECO:0000313" key="11">
    <source>
        <dbReference type="EMBL" id="CAG4635245.1"/>
    </source>
</evidence>
<evidence type="ECO:0000256" key="8">
    <source>
        <dbReference type="SAM" id="Coils"/>
    </source>
</evidence>
<dbReference type="CDD" id="cd14718">
    <property type="entry name" value="bZIP_Maf_large"/>
    <property type="match status" value="1"/>
</dbReference>
<dbReference type="AlphaFoldDB" id="A0A9N6WPP1"/>
<keyword evidence="3" id="KW-0678">Repressor</keyword>
<dbReference type="PROSITE" id="PS50217">
    <property type="entry name" value="BZIP"/>
    <property type="match status" value="1"/>
</dbReference>
<dbReference type="PANTHER" id="PTHR10129:SF44">
    <property type="entry name" value="TRAFFIC JAM, ISOFORM C"/>
    <property type="match status" value="1"/>
</dbReference>
<keyword evidence="4" id="KW-0805">Transcription regulation</keyword>
<evidence type="ECO:0000256" key="2">
    <source>
        <dbReference type="ARBA" id="ARBA00008500"/>
    </source>
</evidence>
<feature type="region of interest" description="Disordered" evidence="9">
    <location>
        <begin position="30"/>
        <end position="133"/>
    </location>
</feature>
<evidence type="ECO:0000256" key="1">
    <source>
        <dbReference type="ARBA" id="ARBA00004123"/>
    </source>
</evidence>
<feature type="compositionally biased region" description="Low complexity" evidence="9">
    <location>
        <begin position="218"/>
        <end position="229"/>
    </location>
</feature>
<feature type="compositionally biased region" description="Low complexity" evidence="9">
    <location>
        <begin position="66"/>
        <end position="76"/>
    </location>
</feature>
<feature type="compositionally biased region" description="Low complexity" evidence="9">
    <location>
        <begin position="35"/>
        <end position="53"/>
    </location>
</feature>
<dbReference type="Pfam" id="PF03131">
    <property type="entry name" value="bZIP_Maf"/>
    <property type="match status" value="1"/>
</dbReference>
<dbReference type="EMBL" id="OC978590">
    <property type="protein sequence ID" value="CAG4635245.1"/>
    <property type="molecule type" value="Genomic_DNA"/>
</dbReference>
<keyword evidence="7" id="KW-0539">Nucleus</keyword>
<feature type="compositionally biased region" description="Basic residues" evidence="9">
    <location>
        <begin position="204"/>
        <end position="217"/>
    </location>
</feature>